<reference evidence="1 2" key="1">
    <citation type="submission" date="2020-08" db="EMBL/GenBank/DDBJ databases">
        <title>Sequencing the genomes of 1000 actinobacteria strains.</title>
        <authorList>
            <person name="Klenk H.-P."/>
        </authorList>
    </citation>
    <scope>NUCLEOTIDE SEQUENCE [LARGE SCALE GENOMIC DNA]</scope>
    <source>
        <strain evidence="1 2">DSM 43150</strain>
    </source>
</reference>
<protein>
    <submittedName>
        <fullName evidence="1">Uncharacterized protein</fullName>
    </submittedName>
</protein>
<accession>A0A7W7MJA4</accession>
<evidence type="ECO:0000313" key="1">
    <source>
        <dbReference type="EMBL" id="MBB4752359.1"/>
    </source>
</evidence>
<name>A0A7W7MJA4_9ACTN</name>
<sequence length="79" mass="9084">MSWPTRSLIVICLPAAAWCQHRRRRRSARWNSQPAIRLLFMTRAQIAERIGVSQMQVSQLLNTPMSVRVSSVRFRGFGG</sequence>
<dbReference type="AlphaFoldDB" id="A0A7W7MJA4"/>
<dbReference type="EMBL" id="JACHNC010000001">
    <property type="protein sequence ID" value="MBB4752359.1"/>
    <property type="molecule type" value="Genomic_DNA"/>
</dbReference>
<evidence type="ECO:0000313" key="2">
    <source>
        <dbReference type="Proteomes" id="UP000590511"/>
    </source>
</evidence>
<gene>
    <name evidence="1" type="ORF">BJ964_006520</name>
</gene>
<dbReference type="Proteomes" id="UP000590511">
    <property type="component" value="Unassembled WGS sequence"/>
</dbReference>
<organism evidence="1 2">
    <name type="scientific">Actinoplanes lobatus</name>
    <dbReference type="NCBI Taxonomy" id="113568"/>
    <lineage>
        <taxon>Bacteria</taxon>
        <taxon>Bacillati</taxon>
        <taxon>Actinomycetota</taxon>
        <taxon>Actinomycetes</taxon>
        <taxon>Micromonosporales</taxon>
        <taxon>Micromonosporaceae</taxon>
        <taxon>Actinoplanes</taxon>
    </lineage>
</organism>
<comment type="caution">
    <text evidence="1">The sequence shown here is derived from an EMBL/GenBank/DDBJ whole genome shotgun (WGS) entry which is preliminary data.</text>
</comment>
<proteinExistence type="predicted"/>